<dbReference type="PROSITE" id="PS50181">
    <property type="entry name" value="FBOX"/>
    <property type="match status" value="1"/>
</dbReference>
<dbReference type="AlphaFoldDB" id="W4GIG7"/>
<feature type="compositionally biased region" description="Polar residues" evidence="2">
    <location>
        <begin position="537"/>
        <end position="550"/>
    </location>
</feature>
<dbReference type="OrthoDB" id="76813at2759"/>
<gene>
    <name evidence="4" type="ORF">H257_07662</name>
</gene>
<feature type="region of interest" description="Disordered" evidence="2">
    <location>
        <begin position="511"/>
        <end position="570"/>
    </location>
</feature>
<dbReference type="STRING" id="112090.W4GIG7"/>
<dbReference type="VEuPathDB" id="FungiDB:H257_07662"/>
<evidence type="ECO:0000313" key="4">
    <source>
        <dbReference type="EMBL" id="ETV78834.1"/>
    </source>
</evidence>
<evidence type="ECO:0000256" key="2">
    <source>
        <dbReference type="SAM" id="MobiDB-lite"/>
    </source>
</evidence>
<feature type="coiled-coil region" evidence="1">
    <location>
        <begin position="573"/>
        <end position="628"/>
    </location>
</feature>
<protein>
    <recommendedName>
        <fullName evidence="3">F-box domain-containing protein</fullName>
    </recommendedName>
</protein>
<feature type="region of interest" description="Disordered" evidence="2">
    <location>
        <begin position="382"/>
        <end position="401"/>
    </location>
</feature>
<feature type="region of interest" description="Disordered" evidence="2">
    <location>
        <begin position="844"/>
        <end position="868"/>
    </location>
</feature>
<evidence type="ECO:0000259" key="3">
    <source>
        <dbReference type="PROSITE" id="PS50181"/>
    </source>
</evidence>
<dbReference type="RefSeq" id="XP_009831553.1">
    <property type="nucleotide sequence ID" value="XM_009833251.1"/>
</dbReference>
<feature type="compositionally biased region" description="Low complexity" evidence="2">
    <location>
        <begin position="561"/>
        <end position="570"/>
    </location>
</feature>
<keyword evidence="1" id="KW-0175">Coiled coil</keyword>
<name>W4GIG7_APHAT</name>
<dbReference type="GeneID" id="20809658"/>
<accession>W4GIG7</accession>
<dbReference type="EMBL" id="KI913129">
    <property type="protein sequence ID" value="ETV78834.1"/>
    <property type="molecule type" value="Genomic_DNA"/>
</dbReference>
<dbReference type="InterPro" id="IPR001810">
    <property type="entry name" value="F-box_dom"/>
</dbReference>
<feature type="compositionally biased region" description="Low complexity" evidence="2">
    <location>
        <begin position="461"/>
        <end position="487"/>
    </location>
</feature>
<organism evidence="4">
    <name type="scientific">Aphanomyces astaci</name>
    <name type="common">Crayfish plague agent</name>
    <dbReference type="NCBI Taxonomy" id="112090"/>
    <lineage>
        <taxon>Eukaryota</taxon>
        <taxon>Sar</taxon>
        <taxon>Stramenopiles</taxon>
        <taxon>Oomycota</taxon>
        <taxon>Saprolegniomycetes</taxon>
        <taxon>Saprolegniales</taxon>
        <taxon>Verrucalvaceae</taxon>
        <taxon>Aphanomyces</taxon>
    </lineage>
</organism>
<proteinExistence type="predicted"/>
<evidence type="ECO:0000256" key="1">
    <source>
        <dbReference type="SAM" id="Coils"/>
    </source>
</evidence>
<feature type="domain" description="F-box" evidence="3">
    <location>
        <begin position="139"/>
        <end position="186"/>
    </location>
</feature>
<reference evidence="4" key="1">
    <citation type="submission" date="2013-12" db="EMBL/GenBank/DDBJ databases">
        <title>The Genome Sequence of Aphanomyces astaci APO3.</title>
        <authorList>
            <consortium name="The Broad Institute Genomics Platform"/>
            <person name="Russ C."/>
            <person name="Tyler B."/>
            <person name="van West P."/>
            <person name="Dieguez-Uribeondo J."/>
            <person name="Young S.K."/>
            <person name="Zeng Q."/>
            <person name="Gargeya S."/>
            <person name="Fitzgerald M."/>
            <person name="Abouelleil A."/>
            <person name="Alvarado L."/>
            <person name="Chapman S.B."/>
            <person name="Gainer-Dewar J."/>
            <person name="Goldberg J."/>
            <person name="Griggs A."/>
            <person name="Gujja S."/>
            <person name="Hansen M."/>
            <person name="Howarth C."/>
            <person name="Imamovic A."/>
            <person name="Ireland A."/>
            <person name="Larimer J."/>
            <person name="McCowan C."/>
            <person name="Murphy C."/>
            <person name="Pearson M."/>
            <person name="Poon T.W."/>
            <person name="Priest M."/>
            <person name="Roberts A."/>
            <person name="Saif S."/>
            <person name="Shea T."/>
            <person name="Sykes S."/>
            <person name="Wortman J."/>
            <person name="Nusbaum C."/>
            <person name="Birren B."/>
        </authorList>
    </citation>
    <scope>NUCLEOTIDE SEQUENCE [LARGE SCALE GENOMIC DNA]</scope>
    <source>
        <strain evidence="4">APO3</strain>
    </source>
</reference>
<feature type="compositionally biased region" description="Low complexity" evidence="2">
    <location>
        <begin position="849"/>
        <end position="868"/>
    </location>
</feature>
<feature type="region of interest" description="Disordered" evidence="2">
    <location>
        <begin position="458"/>
        <end position="490"/>
    </location>
</feature>
<sequence>MSAETLSNTFDDLTEVIHEMGSPERMEVPVLPSVDGVAVLPSADDNAIRAPVAAHTDETTPVDLPPPAPTATTVSKLFKVASSSVSTRQIRKPLGKQQQQSTEVIASKVNTTPPVTSRLARPSSLPKAPSTAEIKVKPAFFLARLPRAIYAPLFSYFPIDSLKSLSEVSPEMYHMVNSNYAHWSSTLRQPDDPTSDTLLADAMVKIQAARAAARDALVGLGDVPALIKVEDLRVLRTYRNPPPAVLRLSKALVQLLRFSPPKGAGVDARAAAGDWGVIKTQFLDLKTIIRALKTAADAVVHVPLSVARSHLDEIVAVACGPDLDEIKFKRVCAALVPTLTVTRKIAAAINVELRALDVTLLYKRRATVSHADVGEIVAKLTTDHAQPEASPATSPTHAKAKRIVPKSTVVLKVGTAKAVAAAATPDKAPALVRKTTPRPVSAAPRPRLHVVASPATIAEHAASSSSNTSTPRASLSSARGTTTTTTTKRSAVDLGKPAVVASTVKKAAATTLAADAPSSSEPHVPKRTPLSARALPSRTSALAKRTSTLNPADGSSGVKKAVSATPSPATSSMASLRADLEAAAKELQSQAAALATQTAHAAALAQTKGELESQLKQAQDDLADVKVQWGLSQNQVQTQLATLLEVKCVQETLQFRLSELAAVDAARSAELDALALEKEQLQLEVRTAHALATQSRADADEKAHVLECAESTYAQREADLRESLRAAADADRAALVREMDELKVAMATLQAEHHAELEIKQRRLDQVMDEKTHLGASLAQHNRFVTAVQAEKANLVSSLQAAQSTTYSLGQTVVQLQDDLAREKKRVAAAEVAYEESLRWHEAQKGLEESYSSSTGSSSGRISVEQQP</sequence>